<accession>A0A8H6FKF2</accession>
<organism evidence="7 8">
    <name type="scientific">Letharia lupina</name>
    <dbReference type="NCBI Taxonomy" id="560253"/>
    <lineage>
        <taxon>Eukaryota</taxon>
        <taxon>Fungi</taxon>
        <taxon>Dikarya</taxon>
        <taxon>Ascomycota</taxon>
        <taxon>Pezizomycotina</taxon>
        <taxon>Lecanoromycetes</taxon>
        <taxon>OSLEUM clade</taxon>
        <taxon>Lecanoromycetidae</taxon>
        <taxon>Lecanorales</taxon>
        <taxon>Lecanorineae</taxon>
        <taxon>Parmeliaceae</taxon>
        <taxon>Letharia</taxon>
    </lineage>
</organism>
<dbReference type="PANTHER" id="PTHR23112">
    <property type="entry name" value="G PROTEIN-COUPLED RECEPTOR 157-RELATED"/>
    <property type="match status" value="1"/>
</dbReference>
<dbReference type="AlphaFoldDB" id="A0A8H6FKF2"/>
<evidence type="ECO:0000256" key="2">
    <source>
        <dbReference type="ARBA" id="ARBA00022692"/>
    </source>
</evidence>
<gene>
    <name evidence="7" type="ORF">HO133_004503</name>
</gene>
<dbReference type="Pfam" id="PF05462">
    <property type="entry name" value="Dicty_CAR"/>
    <property type="match status" value="1"/>
</dbReference>
<feature type="transmembrane region" description="Helical" evidence="5">
    <location>
        <begin position="162"/>
        <end position="190"/>
    </location>
</feature>
<evidence type="ECO:0000256" key="5">
    <source>
        <dbReference type="SAM" id="Phobius"/>
    </source>
</evidence>
<feature type="transmembrane region" description="Helical" evidence="5">
    <location>
        <begin position="20"/>
        <end position="38"/>
    </location>
</feature>
<dbReference type="Proteomes" id="UP000593566">
    <property type="component" value="Unassembled WGS sequence"/>
</dbReference>
<comment type="subcellular location">
    <subcellularLocation>
        <location evidence="1">Membrane</location>
        <topology evidence="1">Multi-pass membrane protein</topology>
    </subcellularLocation>
</comment>
<feature type="transmembrane region" description="Helical" evidence="5">
    <location>
        <begin position="305"/>
        <end position="324"/>
    </location>
</feature>
<evidence type="ECO:0000256" key="1">
    <source>
        <dbReference type="ARBA" id="ARBA00004141"/>
    </source>
</evidence>
<sequence>MSHTLSLKELHDLETTERVASCFSLIGTSVILFTFIYSPAFRKPVNRLIFYASWGNTLCNVATLVSQSGIRAGRDSHLCQFQGFLIQMFLPADALWNLAMAINVYMTLFRRYNAQQLKALEWRYHCMCYGGPFIIALVYIFIETPSKGKIYGPAMLWCWIDIEWVALRIALCYAPAWCCILISFCIYVLAGREIFVKRRQLRAFTKSTRPVPVRIENSFTSFKTTEIQITSELATLHSPNVSNLCSMPDKENPNMSGKGYDQYSVTIGSAPMSPSSEAPSPKTPRAHSTIAQRNHRATMEANRAAFGYTKVALLFFVSLLVTWVPSSINRVSSLLHPSLVSLPFTYASGIVLPLMGFWNAVIYITTSWAAVRLLFNGKLNKNNGPVKRSSIGLSSWPSLGARKWTGAESDSVKGLAVGHRSRYDQV</sequence>
<dbReference type="SUPFAM" id="SSF81321">
    <property type="entry name" value="Family A G protein-coupled receptor-like"/>
    <property type="match status" value="1"/>
</dbReference>
<evidence type="ECO:0000259" key="6">
    <source>
        <dbReference type="PROSITE" id="PS50261"/>
    </source>
</evidence>
<dbReference type="InterPro" id="IPR017981">
    <property type="entry name" value="GPCR_2-like_7TM"/>
</dbReference>
<keyword evidence="2 5" id="KW-0812">Transmembrane</keyword>
<dbReference type="GO" id="GO:0007189">
    <property type="term" value="P:adenylate cyclase-activating G protein-coupled receptor signaling pathway"/>
    <property type="evidence" value="ECO:0007669"/>
    <property type="project" value="TreeGrafter"/>
</dbReference>
<dbReference type="PANTHER" id="PTHR23112:SF0">
    <property type="entry name" value="TRANSMEMBRANE PROTEIN 116"/>
    <property type="match status" value="1"/>
</dbReference>
<dbReference type="GO" id="GO:0004930">
    <property type="term" value="F:G protein-coupled receptor activity"/>
    <property type="evidence" value="ECO:0007669"/>
    <property type="project" value="TreeGrafter"/>
</dbReference>
<comment type="caution">
    <text evidence="7">The sequence shown here is derived from an EMBL/GenBank/DDBJ whole genome shotgun (WGS) entry which is preliminary data.</text>
</comment>
<protein>
    <recommendedName>
        <fullName evidence="6">G-protein coupled receptors family 2 profile 2 domain-containing protein</fullName>
    </recommendedName>
</protein>
<dbReference type="GO" id="GO:0007166">
    <property type="term" value="P:cell surface receptor signaling pathway"/>
    <property type="evidence" value="ECO:0007669"/>
    <property type="project" value="InterPro"/>
</dbReference>
<dbReference type="RefSeq" id="XP_037157421.1">
    <property type="nucleotide sequence ID" value="XM_037295420.1"/>
</dbReference>
<feature type="transmembrane region" description="Helical" evidence="5">
    <location>
        <begin position="344"/>
        <end position="371"/>
    </location>
</feature>
<feature type="domain" description="G-protein coupled receptors family 2 profile 2" evidence="6">
    <location>
        <begin position="13"/>
        <end position="199"/>
    </location>
</feature>
<keyword evidence="8" id="KW-1185">Reference proteome</keyword>
<dbReference type="EMBL" id="JACCJB010000002">
    <property type="protein sequence ID" value="KAF6230164.1"/>
    <property type="molecule type" value="Genomic_DNA"/>
</dbReference>
<dbReference type="Gene3D" id="1.20.1070.10">
    <property type="entry name" value="Rhodopsin 7-helix transmembrane proteins"/>
    <property type="match status" value="1"/>
</dbReference>
<feature type="transmembrane region" description="Helical" evidence="5">
    <location>
        <begin position="94"/>
        <end position="112"/>
    </location>
</feature>
<keyword evidence="4 5" id="KW-0472">Membrane</keyword>
<dbReference type="GO" id="GO:0005886">
    <property type="term" value="C:plasma membrane"/>
    <property type="evidence" value="ECO:0007669"/>
    <property type="project" value="TreeGrafter"/>
</dbReference>
<reference evidence="7 8" key="1">
    <citation type="journal article" date="2020" name="Genomics">
        <title>Complete, high-quality genomes from long-read metagenomic sequencing of two wolf lichen thalli reveals enigmatic genome architecture.</title>
        <authorList>
            <person name="McKenzie S.K."/>
            <person name="Walston R.F."/>
            <person name="Allen J.L."/>
        </authorList>
    </citation>
    <scope>NUCLEOTIDE SEQUENCE [LARGE SCALE GENOMIC DNA]</scope>
    <source>
        <strain evidence="7">WasteWater1</strain>
    </source>
</reference>
<dbReference type="PROSITE" id="PS50261">
    <property type="entry name" value="G_PROTEIN_RECEP_F2_4"/>
    <property type="match status" value="1"/>
</dbReference>
<name>A0A8H6FKF2_9LECA</name>
<proteinExistence type="predicted"/>
<evidence type="ECO:0000313" key="7">
    <source>
        <dbReference type="EMBL" id="KAF6230164.1"/>
    </source>
</evidence>
<evidence type="ECO:0000256" key="3">
    <source>
        <dbReference type="ARBA" id="ARBA00022989"/>
    </source>
</evidence>
<feature type="transmembrane region" description="Helical" evidence="5">
    <location>
        <begin position="124"/>
        <end position="142"/>
    </location>
</feature>
<keyword evidence="3 5" id="KW-1133">Transmembrane helix</keyword>
<dbReference type="GeneID" id="59332911"/>
<evidence type="ECO:0000313" key="8">
    <source>
        <dbReference type="Proteomes" id="UP000593566"/>
    </source>
</evidence>
<evidence type="ECO:0000256" key="4">
    <source>
        <dbReference type="ARBA" id="ARBA00023136"/>
    </source>
</evidence>